<keyword evidence="1" id="KW-0732">Signal</keyword>
<evidence type="ECO:0000313" key="3">
    <source>
        <dbReference type="Proteomes" id="UP000198287"/>
    </source>
</evidence>
<dbReference type="AlphaFoldDB" id="A0A226F2T6"/>
<evidence type="ECO:0000313" key="2">
    <source>
        <dbReference type="EMBL" id="OXA64099.1"/>
    </source>
</evidence>
<proteinExistence type="predicted"/>
<protein>
    <submittedName>
        <fullName evidence="2">Uncharacterized protein</fullName>
    </submittedName>
</protein>
<feature type="chain" id="PRO_5012488787" evidence="1">
    <location>
        <begin position="22"/>
        <end position="235"/>
    </location>
</feature>
<reference evidence="2 3" key="1">
    <citation type="submission" date="2015-12" db="EMBL/GenBank/DDBJ databases">
        <title>The genome of Folsomia candida.</title>
        <authorList>
            <person name="Faddeeva A."/>
            <person name="Derks M.F."/>
            <person name="Anvar Y."/>
            <person name="Smit S."/>
            <person name="Van Straalen N."/>
            <person name="Roelofs D."/>
        </authorList>
    </citation>
    <scope>NUCLEOTIDE SEQUENCE [LARGE SCALE GENOMIC DNA]</scope>
    <source>
        <strain evidence="2 3">VU population</strain>
        <tissue evidence="2">Whole body</tissue>
    </source>
</reference>
<accession>A0A226F2T6</accession>
<name>A0A226F2T6_FOLCA</name>
<feature type="signal peptide" evidence="1">
    <location>
        <begin position="1"/>
        <end position="21"/>
    </location>
</feature>
<evidence type="ECO:0000256" key="1">
    <source>
        <dbReference type="SAM" id="SignalP"/>
    </source>
</evidence>
<organism evidence="2 3">
    <name type="scientific">Folsomia candida</name>
    <name type="common">Springtail</name>
    <dbReference type="NCBI Taxonomy" id="158441"/>
    <lineage>
        <taxon>Eukaryota</taxon>
        <taxon>Metazoa</taxon>
        <taxon>Ecdysozoa</taxon>
        <taxon>Arthropoda</taxon>
        <taxon>Hexapoda</taxon>
        <taxon>Collembola</taxon>
        <taxon>Entomobryomorpha</taxon>
        <taxon>Isotomoidea</taxon>
        <taxon>Isotomidae</taxon>
        <taxon>Proisotominae</taxon>
        <taxon>Folsomia</taxon>
    </lineage>
</organism>
<sequence length="235" mass="26088">MDFLKILVFLILVLCFAGLSSQSLVQYLEFHRNTDCTDLSGTLENTDLTIGTRPGFFDAKAFKANGMWRVHSKMNDTTTKLDLDYRRDLCVPSPPGHMSYSAAERLGNAAQNISFLVFFMERGLTGVGINSQNTSETNLLRTFMALSWFFEGDDSWTVYSGENFTGDSQCLAPHKDVTESHYGFTYDFNSRLIVRSGKIGCTSGTGTTGKGVSLKGFVSTFLLLVVAKVMQFNHI</sequence>
<gene>
    <name evidence="2" type="ORF">Fcan01_03245</name>
</gene>
<comment type="caution">
    <text evidence="2">The sequence shown here is derived from an EMBL/GenBank/DDBJ whole genome shotgun (WGS) entry which is preliminary data.</text>
</comment>
<dbReference type="EMBL" id="LNIX01000001">
    <property type="protein sequence ID" value="OXA64099.1"/>
    <property type="molecule type" value="Genomic_DNA"/>
</dbReference>
<dbReference type="Proteomes" id="UP000198287">
    <property type="component" value="Unassembled WGS sequence"/>
</dbReference>
<keyword evidence="3" id="KW-1185">Reference proteome</keyword>